<reference evidence="4 12" key="1">
    <citation type="submission" date="2018-05" db="EMBL/GenBank/DDBJ databases">
        <authorList>
            <consortium name="GenomeTrakr network: Whole genome sequencing for foodborne pathogen traceback"/>
        </authorList>
    </citation>
    <scope>NUCLEOTIDE SEQUENCE [LARGE SCALE GENOMIC DNA]</scope>
    <source>
        <strain evidence="4 12">NC_C6016</strain>
    </source>
</reference>
<dbReference type="SUPFAM" id="SSF64376">
    <property type="entry name" value="YlxR-like"/>
    <property type="match status" value="1"/>
</dbReference>
<evidence type="ECO:0000313" key="12">
    <source>
        <dbReference type="Proteomes" id="UP000361993"/>
    </source>
</evidence>
<dbReference type="eggNOG" id="COG2740">
    <property type="taxonomic scope" value="Bacteria"/>
</dbReference>
<reference evidence="3 14" key="2">
    <citation type="submission" date="2018-05" db="EMBL/GenBank/DDBJ databases">
        <authorList>
            <consortium name="PulseNet: The National Subtyping Network for Foodborne Disease Surveillance"/>
            <person name="Tarr C.L."/>
            <person name="Trees E."/>
            <person name="Katz L.S."/>
            <person name="Carleton-Romer H.A."/>
            <person name="Stroika S."/>
            <person name="Kucerova Z."/>
            <person name="Roache K.F."/>
            <person name="Sabol A.L."/>
            <person name="Besser J."/>
            <person name="Gerner-Smidt P."/>
        </authorList>
    </citation>
    <scope>NUCLEOTIDE SEQUENCE [LARGE SCALE GENOMIC DNA]</scope>
    <source>
        <strain evidence="3 14">PNUSAC001435</strain>
        <strain evidence="1 18">PNUSAC007828</strain>
    </source>
</reference>
<evidence type="ECO:0000313" key="4">
    <source>
        <dbReference type="EMBL" id="EAK1509929.1"/>
    </source>
</evidence>
<evidence type="ECO:0000313" key="10">
    <source>
        <dbReference type="Proteomes" id="UP000333665"/>
    </source>
</evidence>
<dbReference type="KEGG" id="ccoo:ATE51_04192"/>
<evidence type="ECO:0000313" key="18">
    <source>
        <dbReference type="Proteomes" id="UP000576616"/>
    </source>
</evidence>
<dbReference type="EMBL" id="AABKAB010000004">
    <property type="protein sequence ID" value="EAH8156870.1"/>
    <property type="molecule type" value="Genomic_DNA"/>
</dbReference>
<dbReference type="EMBL" id="AACRQU010000011">
    <property type="protein sequence ID" value="EAL8416840.1"/>
    <property type="molecule type" value="Genomic_DNA"/>
</dbReference>
<dbReference type="Gene3D" id="3.30.1230.10">
    <property type="entry name" value="YlxR-like"/>
    <property type="match status" value="1"/>
</dbReference>
<dbReference type="EMBL" id="AACGFG010000006">
    <property type="protein sequence ID" value="EAK4358383.1"/>
    <property type="molecule type" value="Genomic_DNA"/>
</dbReference>
<evidence type="ECO:0000313" key="9">
    <source>
        <dbReference type="EMBL" id="EAL9204936.1"/>
    </source>
</evidence>
<dbReference type="Proteomes" id="UP000365807">
    <property type="component" value="Unassembled WGS sequence"/>
</dbReference>
<evidence type="ECO:0000313" key="13">
    <source>
        <dbReference type="Proteomes" id="UP000365807"/>
    </source>
</evidence>
<evidence type="ECO:0000313" key="5">
    <source>
        <dbReference type="EMBL" id="EAK4358383.1"/>
    </source>
</evidence>
<proteinExistence type="predicted"/>
<dbReference type="AlphaFoldDB" id="A0A0Q2PD78"/>
<dbReference type="Proteomes" id="UP000361993">
    <property type="component" value="Unassembled WGS sequence"/>
</dbReference>
<dbReference type="Proteomes" id="UP000411403">
    <property type="component" value="Unassembled WGS sequence"/>
</dbReference>
<sequence>MLKEEKKRYNFVKDKHEPIRMCIVCKNRYLQKNMHRFKHFQGELYKDFAFGRSVYLCETCILSEGKVLQKAFFKSCKNLNTKITQQNLKEIVLNGKN</sequence>
<dbReference type="EMBL" id="AACBVJ010000008">
    <property type="protein sequence ID" value="EAJ9197534.1"/>
    <property type="molecule type" value="Genomic_DNA"/>
</dbReference>
<dbReference type="Proteomes" id="UP000576616">
    <property type="component" value="Unassembled WGS sequence"/>
</dbReference>
<name>A0A0Q2PD78_CAMCO</name>
<dbReference type="OrthoDB" id="5518171at2"/>
<dbReference type="InterPro" id="IPR035931">
    <property type="entry name" value="YlxR-like_sf"/>
</dbReference>
<evidence type="ECO:0000313" key="7">
    <source>
        <dbReference type="EMBL" id="EAL6851291.1"/>
    </source>
</evidence>
<dbReference type="EMBL" id="AABUYW010000017">
    <property type="protein sequence ID" value="EAJ1077551.1"/>
    <property type="molecule type" value="Genomic_DNA"/>
</dbReference>
<comment type="caution">
    <text evidence="3">The sequence shown here is derived from an EMBL/GenBank/DDBJ whole genome shotgun (WGS) entry which is preliminary data.</text>
</comment>
<evidence type="ECO:0000313" key="11">
    <source>
        <dbReference type="Proteomes" id="UP000352088"/>
    </source>
</evidence>
<reference evidence="15 17" key="3">
    <citation type="submission" date="2018-05" db="EMBL/GenBank/DDBJ databases">
        <authorList>
            <consortium name="NARMS: The National Antimicrobial Resistance Monitoring System"/>
        </authorList>
    </citation>
    <scope>NUCLEOTIDE SEQUENCE [LARGE SCALE GENOMIC DNA]</scope>
    <source>
        <strain evidence="9 16">CVM N17C171</strain>
        <strain evidence="7 11">CVM N17C548</strain>
        <strain evidence="5 13">FSIS11807978</strain>
        <strain evidence="8 10">FSIS11812579</strain>
        <strain evidence="2 17">FSIS1609200</strain>
        <strain evidence="6 15">FSIS1711007</strain>
    </source>
</reference>
<dbReference type="Proteomes" id="UP000352088">
    <property type="component" value="Unassembled WGS sequence"/>
</dbReference>
<dbReference type="Proteomes" id="UP000333665">
    <property type="component" value="Unassembled WGS sequence"/>
</dbReference>
<evidence type="ECO:0000313" key="14">
    <source>
        <dbReference type="Proteomes" id="UP000382436"/>
    </source>
</evidence>
<dbReference type="Proteomes" id="UP000557830">
    <property type="component" value="Unassembled WGS sequence"/>
</dbReference>
<evidence type="ECO:0000313" key="15">
    <source>
        <dbReference type="Proteomes" id="UP000409545"/>
    </source>
</evidence>
<dbReference type="KEGG" id="ccof:VC76_08060"/>
<evidence type="ECO:0000313" key="1">
    <source>
        <dbReference type="EMBL" id="EAH8156870.1"/>
    </source>
</evidence>
<dbReference type="Proteomes" id="UP000382436">
    <property type="component" value="Unassembled WGS sequence"/>
</dbReference>
<evidence type="ECO:0000313" key="2">
    <source>
        <dbReference type="EMBL" id="EAJ1077551.1"/>
    </source>
</evidence>
<evidence type="ECO:0000313" key="8">
    <source>
        <dbReference type="EMBL" id="EAL8416840.1"/>
    </source>
</evidence>
<dbReference type="EMBL" id="AACDUL010000011">
    <property type="protein sequence ID" value="EAK1509929.1"/>
    <property type="molecule type" value="Genomic_DNA"/>
</dbReference>
<dbReference type="Proteomes" id="UP000409545">
    <property type="component" value="Unassembled WGS sequence"/>
</dbReference>
<dbReference type="STRING" id="195.ATE51_04192"/>
<gene>
    <name evidence="6" type="ORF">B9Q54_04215</name>
    <name evidence="2" type="ORF">BU953_08075</name>
    <name evidence="3" type="ORF">BZ274_04980</name>
    <name evidence="5" type="ORF">C6T04_05565</name>
    <name evidence="4" type="ORF">CJD00_06625</name>
    <name evidence="7" type="ORF">DSX26_07460</name>
    <name evidence="8" type="ORF">DYF97_05560</name>
    <name evidence="9" type="ORF">DYU70_07205</name>
    <name evidence="1" type="ORF">ES716_02830</name>
</gene>
<organism evidence="3 14">
    <name type="scientific">Campylobacter coli</name>
    <dbReference type="NCBI Taxonomy" id="195"/>
    <lineage>
        <taxon>Bacteria</taxon>
        <taxon>Pseudomonadati</taxon>
        <taxon>Campylobacterota</taxon>
        <taxon>Epsilonproteobacteria</taxon>
        <taxon>Campylobacterales</taxon>
        <taxon>Campylobacteraceae</taxon>
        <taxon>Campylobacter</taxon>
    </lineage>
</organism>
<dbReference type="EMBL" id="AACQHW010000007">
    <property type="protein sequence ID" value="EAL6851291.1"/>
    <property type="molecule type" value="Genomic_DNA"/>
</dbReference>
<dbReference type="EMBL" id="AACGUZ010000005">
    <property type="protein sequence ID" value="EAK5103469.1"/>
    <property type="molecule type" value="Genomic_DNA"/>
</dbReference>
<evidence type="ECO:0000313" key="16">
    <source>
        <dbReference type="Proteomes" id="UP000411403"/>
    </source>
</evidence>
<protein>
    <submittedName>
        <fullName evidence="3">DUF448 domain-containing protein</fullName>
    </submittedName>
</protein>
<evidence type="ECO:0000313" key="3">
    <source>
        <dbReference type="EMBL" id="EAJ9197534.1"/>
    </source>
</evidence>
<dbReference type="EMBL" id="AACSIE010000006">
    <property type="protein sequence ID" value="EAL9204936.1"/>
    <property type="molecule type" value="Genomic_DNA"/>
</dbReference>
<evidence type="ECO:0000313" key="17">
    <source>
        <dbReference type="Proteomes" id="UP000557830"/>
    </source>
</evidence>
<evidence type="ECO:0000313" key="6">
    <source>
        <dbReference type="EMBL" id="EAK5103469.1"/>
    </source>
</evidence>
<accession>A0A0Q2PD78</accession>